<feature type="binding site" evidence="8">
    <location>
        <position position="92"/>
    </location>
    <ligand>
        <name>S-adenosyl-L-methionine</name>
        <dbReference type="ChEBI" id="CHEBI:59789"/>
    </ligand>
</feature>
<evidence type="ECO:0000313" key="14">
    <source>
        <dbReference type="Proteomes" id="UP001292079"/>
    </source>
</evidence>
<feature type="binding site" evidence="8">
    <location>
        <position position="58"/>
    </location>
    <ligand>
        <name>S-adenosyl-L-methionine</name>
        <dbReference type="ChEBI" id="CHEBI:59789"/>
    </ligand>
</feature>
<keyword evidence="3 8" id="KW-0698">rRNA processing</keyword>
<evidence type="ECO:0000256" key="4">
    <source>
        <dbReference type="ARBA" id="ARBA00022603"/>
    </source>
</evidence>
<keyword evidence="6 8" id="KW-0949">S-adenosyl-L-methionine</keyword>
<evidence type="ECO:0000256" key="3">
    <source>
        <dbReference type="ARBA" id="ARBA00022552"/>
    </source>
</evidence>
<dbReference type="GO" id="GO:0008650">
    <property type="term" value="F:rRNA (uridine-2'-O-)-methyltransferase activity"/>
    <property type="evidence" value="ECO:0007669"/>
    <property type="project" value="TreeGrafter"/>
</dbReference>
<name>A0AAE1ZFT8_SCHME</name>
<gene>
    <name evidence="13" type="ORF">MN116_003767</name>
</gene>
<accession>A0AAE1ZFT8</accession>
<reference evidence="13" key="2">
    <citation type="journal article" date="2023" name="Infect Dis Poverty">
        <title>Chromosome-scale genome of the human blood fluke Schistosoma mekongi and its implications for public health.</title>
        <authorList>
            <person name="Zhou M."/>
            <person name="Xu L."/>
            <person name="Xu D."/>
            <person name="Chen W."/>
            <person name="Khan J."/>
            <person name="Hu Y."/>
            <person name="Huang H."/>
            <person name="Wei H."/>
            <person name="Zhang Y."/>
            <person name="Chusongsang P."/>
            <person name="Tanasarnprasert K."/>
            <person name="Hu X."/>
            <person name="Limpanont Y."/>
            <person name="Lv Z."/>
        </authorList>
    </citation>
    <scope>NUCLEOTIDE SEQUENCE</scope>
    <source>
        <strain evidence="13">LV_2022a</strain>
    </source>
</reference>
<evidence type="ECO:0000256" key="8">
    <source>
        <dbReference type="HAMAP-Rule" id="MF_03163"/>
    </source>
</evidence>
<feature type="region of interest" description="Disordered" evidence="9">
    <location>
        <begin position="832"/>
        <end position="896"/>
    </location>
</feature>
<dbReference type="AlphaFoldDB" id="A0AAE1ZFT8"/>
<dbReference type="EC" id="2.1.1.-" evidence="8"/>
<dbReference type="HAMAP" id="MF_01547">
    <property type="entry name" value="RNA_methyltr_E"/>
    <property type="match status" value="1"/>
</dbReference>
<feature type="binding site" evidence="8">
    <location>
        <position position="56"/>
    </location>
    <ligand>
        <name>S-adenosyl-L-methionine</name>
        <dbReference type="ChEBI" id="CHEBI:59789"/>
    </ligand>
</feature>
<dbReference type="PANTHER" id="PTHR10920:SF13">
    <property type="entry name" value="PRE-RRNA 2'-O-RIBOSE RNA METHYLTRANSFERASE FTSJ3"/>
    <property type="match status" value="1"/>
</dbReference>
<comment type="catalytic activity">
    <reaction evidence="8">
        <text>a ribonucleotide in rRNA + S-adenosyl-L-methionine = a 2'-O-methylribonucleotide in rRNA + S-adenosyl-L-homocysteine + H(+)</text>
        <dbReference type="Rhea" id="RHEA:48628"/>
        <dbReference type="Rhea" id="RHEA-COMP:12164"/>
        <dbReference type="Rhea" id="RHEA-COMP:12165"/>
        <dbReference type="ChEBI" id="CHEBI:15378"/>
        <dbReference type="ChEBI" id="CHEBI:57856"/>
        <dbReference type="ChEBI" id="CHEBI:59789"/>
        <dbReference type="ChEBI" id="CHEBI:90675"/>
        <dbReference type="ChEBI" id="CHEBI:90676"/>
    </reaction>
</comment>
<feature type="binding site" evidence="8">
    <location>
        <position position="76"/>
    </location>
    <ligand>
        <name>S-adenosyl-L-methionine</name>
        <dbReference type="ChEBI" id="CHEBI:59789"/>
    </ligand>
</feature>
<dbReference type="GO" id="GO:0016435">
    <property type="term" value="F:rRNA (guanine) methyltransferase activity"/>
    <property type="evidence" value="ECO:0007669"/>
    <property type="project" value="TreeGrafter"/>
</dbReference>
<evidence type="ECO:0000259" key="10">
    <source>
        <dbReference type="Pfam" id="PF01728"/>
    </source>
</evidence>
<dbReference type="PANTHER" id="PTHR10920">
    <property type="entry name" value="RIBOSOMAL RNA METHYLTRANSFERASE"/>
    <property type="match status" value="1"/>
</dbReference>
<dbReference type="GO" id="GO:0000466">
    <property type="term" value="P:maturation of 5.8S rRNA from tricistronic rRNA transcript (SSU-rRNA, 5.8S rRNA, LSU-rRNA)"/>
    <property type="evidence" value="ECO:0007669"/>
    <property type="project" value="TreeGrafter"/>
</dbReference>
<feature type="domain" description="Ribosomal RNA methyltransferase FtsJ" evidence="10">
    <location>
        <begin position="24"/>
        <end position="209"/>
    </location>
</feature>
<comment type="similarity">
    <text evidence="8">Belongs to the class I-like SAM-binding methyltransferase superfamily. RNA methyltransferase RlmE family. SPB1 subfamily.</text>
</comment>
<evidence type="ECO:0000259" key="12">
    <source>
        <dbReference type="Pfam" id="PF11861"/>
    </source>
</evidence>
<evidence type="ECO:0000256" key="5">
    <source>
        <dbReference type="ARBA" id="ARBA00022679"/>
    </source>
</evidence>
<dbReference type="InterPro" id="IPR015507">
    <property type="entry name" value="rRNA-MeTfrase_E"/>
</dbReference>
<dbReference type="InterPro" id="IPR050082">
    <property type="entry name" value="RNA_methyltr_RlmE"/>
</dbReference>
<keyword evidence="14" id="KW-1185">Reference proteome</keyword>
<keyword evidence="4 8" id="KW-0489">Methyltransferase</keyword>
<dbReference type="EMBL" id="JALJAT010000002">
    <property type="protein sequence ID" value="KAK4472522.1"/>
    <property type="molecule type" value="Genomic_DNA"/>
</dbReference>
<feature type="compositionally biased region" description="Basic residues" evidence="9">
    <location>
        <begin position="869"/>
        <end position="896"/>
    </location>
</feature>
<dbReference type="Proteomes" id="UP001292079">
    <property type="component" value="Unassembled WGS sequence"/>
</dbReference>
<evidence type="ECO:0000256" key="2">
    <source>
        <dbReference type="ARBA" id="ARBA00022517"/>
    </source>
</evidence>
<comment type="subcellular location">
    <subcellularLocation>
        <location evidence="1 8">Nucleus</location>
        <location evidence="1 8">Nucleolus</location>
    </subcellularLocation>
</comment>
<feature type="domain" description="DUF3381" evidence="12">
    <location>
        <begin position="247"/>
        <end position="397"/>
    </location>
</feature>
<feature type="active site" description="Proton acceptor" evidence="8">
    <location>
        <position position="168"/>
    </location>
</feature>
<evidence type="ECO:0000256" key="9">
    <source>
        <dbReference type="SAM" id="MobiDB-lite"/>
    </source>
</evidence>
<evidence type="ECO:0000313" key="13">
    <source>
        <dbReference type="EMBL" id="KAK4472522.1"/>
    </source>
</evidence>
<keyword evidence="5 8" id="KW-0808">Transferase</keyword>
<dbReference type="Pfam" id="PF07780">
    <property type="entry name" value="Spb1_C"/>
    <property type="match status" value="1"/>
</dbReference>
<dbReference type="FunFam" id="3.40.50.150:FF:000004">
    <property type="entry name" value="AdoMet-dependent rRNA methyltransferase SPB1"/>
    <property type="match status" value="1"/>
</dbReference>
<keyword evidence="7 8" id="KW-0539">Nucleus</keyword>
<dbReference type="Gene3D" id="3.40.50.150">
    <property type="entry name" value="Vaccinia Virus protein VP39"/>
    <property type="match status" value="1"/>
</dbReference>
<dbReference type="Pfam" id="PF01728">
    <property type="entry name" value="FtsJ"/>
    <property type="match status" value="1"/>
</dbReference>
<feature type="compositionally biased region" description="Basic and acidic residues" evidence="9">
    <location>
        <begin position="533"/>
        <end position="542"/>
    </location>
</feature>
<dbReference type="InterPro" id="IPR012920">
    <property type="entry name" value="rRNA_MeTfrase_SPB1-like_C"/>
</dbReference>
<dbReference type="GO" id="GO:0030687">
    <property type="term" value="C:preribosome, large subunit precursor"/>
    <property type="evidence" value="ECO:0007669"/>
    <property type="project" value="TreeGrafter"/>
</dbReference>
<dbReference type="InterPro" id="IPR024576">
    <property type="entry name" value="rRNA_MeTfrase_Spb1_DUF3381"/>
</dbReference>
<dbReference type="InterPro" id="IPR029063">
    <property type="entry name" value="SAM-dependent_MTases_sf"/>
</dbReference>
<dbReference type="SUPFAM" id="SSF53335">
    <property type="entry name" value="S-adenosyl-L-methionine-dependent methyltransferases"/>
    <property type="match status" value="1"/>
</dbReference>
<feature type="region of interest" description="Disordered" evidence="9">
    <location>
        <begin position="512"/>
        <end position="572"/>
    </location>
</feature>
<evidence type="ECO:0000256" key="6">
    <source>
        <dbReference type="ARBA" id="ARBA00022691"/>
    </source>
</evidence>
<dbReference type="InterPro" id="IPR028589">
    <property type="entry name" value="SPB1-like"/>
</dbReference>
<reference evidence="13" key="1">
    <citation type="submission" date="2022-04" db="EMBL/GenBank/DDBJ databases">
        <authorList>
            <person name="Xu L."/>
            <person name="Lv Z."/>
        </authorList>
    </citation>
    <scope>NUCLEOTIDE SEQUENCE</scope>
    <source>
        <strain evidence="13">LV_2022a</strain>
    </source>
</reference>
<keyword evidence="2 8" id="KW-0690">Ribosome biogenesis</keyword>
<dbReference type="Pfam" id="PF11861">
    <property type="entry name" value="DUF3381"/>
    <property type="match status" value="1"/>
</dbReference>
<dbReference type="GO" id="GO:0000463">
    <property type="term" value="P:maturation of LSU-rRNA from tricistronic rRNA transcript (SSU-rRNA, 5.8S rRNA, LSU-rRNA)"/>
    <property type="evidence" value="ECO:0007669"/>
    <property type="project" value="TreeGrafter"/>
</dbReference>
<comment type="function">
    <text evidence="8">Probable methyltransferase involved in the maturation of rRNA and in the biogenesis of ribosomal subunits.</text>
</comment>
<comment type="caution">
    <text evidence="13">The sequence shown here is derived from an EMBL/GenBank/DDBJ whole genome shotgun (WGS) entry which is preliminary data.</text>
</comment>
<evidence type="ECO:0000259" key="11">
    <source>
        <dbReference type="Pfam" id="PF07780"/>
    </source>
</evidence>
<feature type="region of interest" description="Disordered" evidence="9">
    <location>
        <begin position="636"/>
        <end position="681"/>
    </location>
</feature>
<feature type="compositionally biased region" description="Basic residues" evidence="9">
    <location>
        <begin position="647"/>
        <end position="656"/>
    </location>
</feature>
<feature type="compositionally biased region" description="Basic and acidic residues" evidence="9">
    <location>
        <begin position="852"/>
        <end position="868"/>
    </location>
</feature>
<organism evidence="13 14">
    <name type="scientific">Schistosoma mekongi</name>
    <name type="common">Parasitic worm</name>
    <dbReference type="NCBI Taxonomy" id="38744"/>
    <lineage>
        <taxon>Eukaryota</taxon>
        <taxon>Metazoa</taxon>
        <taxon>Spiralia</taxon>
        <taxon>Lophotrochozoa</taxon>
        <taxon>Platyhelminthes</taxon>
        <taxon>Trematoda</taxon>
        <taxon>Digenea</taxon>
        <taxon>Strigeidida</taxon>
        <taxon>Schistosomatoidea</taxon>
        <taxon>Schistosomatidae</taxon>
        <taxon>Schistosoma</taxon>
    </lineage>
</organism>
<feature type="compositionally biased region" description="Basic and acidic residues" evidence="9">
    <location>
        <begin position="657"/>
        <end position="667"/>
    </location>
</feature>
<dbReference type="GO" id="GO:0005730">
    <property type="term" value="C:nucleolus"/>
    <property type="evidence" value="ECO:0007669"/>
    <property type="project" value="UniProtKB-SubCell"/>
</dbReference>
<dbReference type="HAMAP" id="MF_03163">
    <property type="entry name" value="RNA_methyltr_E_SPB1"/>
    <property type="match status" value="1"/>
</dbReference>
<sequence>MGKKLKTGKARKDKFYYLAKETGFRSRAAFKLIQLNRRFKFLNSSKVLIDLCAAPGGWLQVAAKEMPIASQIIGVDLVPIHPIPKVKTFIADITTDKCKQILRNELNESKADVVLHDGAPNVGAAWSIDEYSQGLFFNNSLSSLAVLSLNSFAIATEFLRRGGWFVTKVFRSRDYEPFKWVLSQFFRTVRAIKPEASRLESAEIFIVGQFYLAPERIDPKFLDARHVFCEIDESKNRAELISTFLKESRKKKAEGYSEGDTLYHELPLSQFLETVDPLEALAKTNKVIFDVPEIECHPLTTALIKEDLSDIQVLGKGDIKNLLKWRTKILGIFKTRPEELKDNAIASNFTESEKSANEDKEDLEVETEVQRLLDVEEKLKKKKMKKVRKVKRKLAERYVLKMSHESDYIEQNDDELFSLAAVKDLVGLEESNRLSGDTSNTGVDDLAREQIDAVLKAKRQRLANERLSAVEGRKRVHFERRIGDQSDEQLTDDELFGGSYTHNQRDDLCISSEASSDSESEEKNNTENSTLWLKDKSPEINHDTSSIKISSSKSRSNDKKNKSKREMILPPGLALSTFEQEKRNPLLVDLDDSEEIVKKKRKIDSWFGSDDIQEILAPLREDDNDTSTVIATKNLESNPSSNAETKKAKRQKKTLKKDKSVSIHSDVESPSSEIQTPKVPPVELEKSLHRIRRLNRPLTAEERAVATRLIHSAKSRRELLESGYNRYQFFEKSSDLPDWFVEDEKKHMRKPIIVKKEEIPVDIPTMGRSLSKAEQAKARKKARLAKRLKRIRQKAESISDEIPETEKWQQIKQMYKKAGLLKKKRRPLHLIVNTKAGSRSGGTKPQKGAKIKIVDKRMKADLRGQQKAKDRKKPGKRKNKVGRPGRPKSRGLGKRR</sequence>
<feature type="compositionally biased region" description="Basic and acidic residues" evidence="9">
    <location>
        <begin position="555"/>
        <end position="567"/>
    </location>
</feature>
<protein>
    <recommendedName>
        <fullName evidence="8">Putative rRNA methyltransferase</fullName>
        <ecNumber evidence="8">2.1.1.-</ecNumber>
    </recommendedName>
    <alternativeName>
        <fullName evidence="8">2'-O-ribose RNA methyltransferase SPB1 homolog</fullName>
    </alternativeName>
</protein>
<proteinExistence type="inferred from homology"/>
<evidence type="ECO:0000256" key="7">
    <source>
        <dbReference type="ARBA" id="ARBA00023242"/>
    </source>
</evidence>
<feature type="domain" description="Ribosomal RNA methyltransferase SPB1-like C-terminal" evidence="11">
    <location>
        <begin position="673"/>
        <end position="868"/>
    </location>
</feature>
<feature type="binding site" evidence="8">
    <location>
        <position position="117"/>
    </location>
    <ligand>
        <name>S-adenosyl-L-methionine</name>
        <dbReference type="ChEBI" id="CHEBI:59789"/>
    </ligand>
</feature>
<evidence type="ECO:0000256" key="1">
    <source>
        <dbReference type="ARBA" id="ARBA00004604"/>
    </source>
</evidence>
<dbReference type="InterPro" id="IPR002877">
    <property type="entry name" value="RNA_MeTrfase_FtsJ_dom"/>
</dbReference>